<evidence type="ECO:0000256" key="3">
    <source>
        <dbReference type="ARBA" id="ARBA00023242"/>
    </source>
</evidence>
<feature type="compositionally biased region" description="Polar residues" evidence="5">
    <location>
        <begin position="144"/>
        <end position="162"/>
    </location>
</feature>
<dbReference type="GO" id="GO:0033260">
    <property type="term" value="P:nuclear DNA replication"/>
    <property type="evidence" value="ECO:0007669"/>
    <property type="project" value="TreeGrafter"/>
</dbReference>
<dbReference type="InterPro" id="IPR024861">
    <property type="entry name" value="Donson"/>
</dbReference>
<name>A0A8T2QBP6_CERRI</name>
<proteinExistence type="inferred from homology"/>
<evidence type="ECO:0000313" key="7">
    <source>
        <dbReference type="Proteomes" id="UP000825935"/>
    </source>
</evidence>
<keyword evidence="7" id="KW-1185">Reference proteome</keyword>
<dbReference type="PANTHER" id="PTHR12972">
    <property type="entry name" value="DOWNSTREAM NEIGHBOR OF SON"/>
    <property type="match status" value="1"/>
</dbReference>
<dbReference type="GO" id="GO:0005634">
    <property type="term" value="C:nucleus"/>
    <property type="evidence" value="ECO:0007669"/>
    <property type="project" value="UniProtKB-SubCell"/>
</dbReference>
<evidence type="ECO:0008006" key="8">
    <source>
        <dbReference type="Google" id="ProtNLM"/>
    </source>
</evidence>
<dbReference type="EMBL" id="CM035441">
    <property type="protein sequence ID" value="KAH7281452.1"/>
    <property type="molecule type" value="Genomic_DNA"/>
</dbReference>
<evidence type="ECO:0000256" key="1">
    <source>
        <dbReference type="ARBA" id="ARBA00004123"/>
    </source>
</evidence>
<comment type="subcellular location">
    <subcellularLocation>
        <location evidence="1">Nucleus</location>
    </subcellularLocation>
</comment>
<sequence>MAEAAICSAPRPLHFTGEMRGKRKTPSELRSEQLKRLQNNQNQTSCLLESQIAHKQDASKVPRFVDTRVPDIYPVTKQVDRPGRLATDKKEVSCISQKYAEHSIPDTAGVTIPDRAKSLAKFQWKGSEENSQGGSDTRAKHSVLETSTQGSNQESGSTPFSTFRNVTQLSTGAKPNNSWPSVDMAKALKGMSVSRTTSLVEQISGVFLPSEVLPLSENRADSMKLSPSVIQSNKLPLDLSLKTSVRFTSDASFERCERITNQDLYVGMKNFLIMSRGQEPCTAQNNMEVANMSQNKVEVSFAEALHSWIYPQSVLPSSVLSALASAAAHGSSSEEEFLSKRQLAWEDSFRSLYYIFRNGQCDLFYFSTQQFLAMFISGGILKKNKNEISAYISRSTRGLRALFQEQDISFSMPLCVTKVDTSVEEIQELTEFEKSHPGQTRLVDSMAAVDNSPQSLLVFSGQKSVHGLYDFLLNHRSLLSSTTGADVPVLYSPTPFQNASLVMPEVVCKKLHTPGDGIANEHSKQYTMNARHSLEVRGGVLPPWVVWRVCRVVQQLQHGKWEASFASDPLTGGFNIAQMYGVTEGQEEETVKGSFLRQELNDSVILSPEMRTGFVKELKMDEGSYAVTLSVV</sequence>
<evidence type="ECO:0000313" key="6">
    <source>
        <dbReference type="EMBL" id="KAH7281452.1"/>
    </source>
</evidence>
<feature type="region of interest" description="Disordered" evidence="5">
    <location>
        <begin position="123"/>
        <end position="162"/>
    </location>
</feature>
<feature type="region of interest" description="Disordered" evidence="5">
    <location>
        <begin position="1"/>
        <end position="31"/>
    </location>
</feature>
<reference evidence="6" key="1">
    <citation type="submission" date="2021-08" db="EMBL/GenBank/DDBJ databases">
        <title>WGS assembly of Ceratopteris richardii.</title>
        <authorList>
            <person name="Marchant D.B."/>
            <person name="Chen G."/>
            <person name="Jenkins J."/>
            <person name="Shu S."/>
            <person name="Leebens-Mack J."/>
            <person name="Grimwood J."/>
            <person name="Schmutz J."/>
            <person name="Soltis P."/>
            <person name="Soltis D."/>
            <person name="Chen Z.-H."/>
        </authorList>
    </citation>
    <scope>NUCLEOTIDE SEQUENCE</scope>
    <source>
        <strain evidence="6">Whitten #5841</strain>
        <tissue evidence="6">Leaf</tissue>
    </source>
</reference>
<keyword evidence="2" id="KW-0217">Developmental protein</keyword>
<dbReference type="OMA" id="YSMPLCH"/>
<dbReference type="PRINTS" id="PR02064">
    <property type="entry name" value="DONSON"/>
</dbReference>
<evidence type="ECO:0000256" key="2">
    <source>
        <dbReference type="ARBA" id="ARBA00022473"/>
    </source>
</evidence>
<dbReference type="PANTHER" id="PTHR12972:SF0">
    <property type="entry name" value="PROTEIN DOWNSTREAM NEIGHBOR OF SON"/>
    <property type="match status" value="1"/>
</dbReference>
<evidence type="ECO:0000256" key="4">
    <source>
        <dbReference type="ARBA" id="ARBA00025806"/>
    </source>
</evidence>
<dbReference type="OrthoDB" id="534063at2759"/>
<dbReference type="AlphaFoldDB" id="A0A8T2QBP6"/>
<gene>
    <name evidence="6" type="ORF">KP509_36G048400</name>
</gene>
<feature type="compositionally biased region" description="Basic and acidic residues" evidence="5">
    <location>
        <begin position="17"/>
        <end position="31"/>
    </location>
</feature>
<organism evidence="6 7">
    <name type="scientific">Ceratopteris richardii</name>
    <name type="common">Triangle waterfern</name>
    <dbReference type="NCBI Taxonomy" id="49495"/>
    <lineage>
        <taxon>Eukaryota</taxon>
        <taxon>Viridiplantae</taxon>
        <taxon>Streptophyta</taxon>
        <taxon>Embryophyta</taxon>
        <taxon>Tracheophyta</taxon>
        <taxon>Polypodiopsida</taxon>
        <taxon>Polypodiidae</taxon>
        <taxon>Polypodiales</taxon>
        <taxon>Pteridineae</taxon>
        <taxon>Pteridaceae</taxon>
        <taxon>Parkerioideae</taxon>
        <taxon>Ceratopteris</taxon>
    </lineage>
</organism>
<protein>
    <recommendedName>
        <fullName evidence="8">Protein downstream neighbor of Son</fullName>
    </recommendedName>
</protein>
<comment type="caution">
    <text evidence="6">The sequence shown here is derived from an EMBL/GenBank/DDBJ whole genome shotgun (WGS) entry which is preliminary data.</text>
</comment>
<dbReference type="Proteomes" id="UP000825935">
    <property type="component" value="Chromosome 36"/>
</dbReference>
<comment type="similarity">
    <text evidence="4">Belongs to the DONSON family.</text>
</comment>
<keyword evidence="3" id="KW-0539">Nucleus</keyword>
<accession>A0A8T2QBP6</accession>
<evidence type="ECO:0000256" key="5">
    <source>
        <dbReference type="SAM" id="MobiDB-lite"/>
    </source>
</evidence>